<comment type="caution">
    <text evidence="1">The sequence shown here is derived from an EMBL/GenBank/DDBJ whole genome shotgun (WGS) entry which is preliminary data.</text>
</comment>
<organism evidence="1 2">
    <name type="scientific">Arenibacter certesii</name>
    <dbReference type="NCBI Taxonomy" id="228955"/>
    <lineage>
        <taxon>Bacteria</taxon>
        <taxon>Pseudomonadati</taxon>
        <taxon>Bacteroidota</taxon>
        <taxon>Flavobacteriia</taxon>
        <taxon>Flavobacteriales</taxon>
        <taxon>Flavobacteriaceae</taxon>
        <taxon>Arenibacter</taxon>
    </lineage>
</organism>
<dbReference type="Proteomes" id="UP000634668">
    <property type="component" value="Unassembled WGS sequence"/>
</dbReference>
<reference evidence="1" key="1">
    <citation type="journal article" date="2014" name="Int. J. Syst. Evol. Microbiol.">
        <title>Complete genome sequence of Corynebacterium casei LMG S-19264T (=DSM 44701T), isolated from a smear-ripened cheese.</title>
        <authorList>
            <consortium name="US DOE Joint Genome Institute (JGI-PGF)"/>
            <person name="Walter F."/>
            <person name="Albersmeier A."/>
            <person name="Kalinowski J."/>
            <person name="Ruckert C."/>
        </authorList>
    </citation>
    <scope>NUCLEOTIDE SEQUENCE</scope>
    <source>
        <strain evidence="1">KCTC 12113</strain>
    </source>
</reference>
<reference evidence="1" key="2">
    <citation type="submission" date="2020-09" db="EMBL/GenBank/DDBJ databases">
        <authorList>
            <person name="Sun Q."/>
            <person name="Kim S."/>
        </authorList>
    </citation>
    <scope>NUCLEOTIDE SEQUENCE</scope>
    <source>
        <strain evidence="1">KCTC 12113</strain>
    </source>
</reference>
<proteinExistence type="predicted"/>
<accession>A0A918J4K6</accession>
<dbReference type="AlphaFoldDB" id="A0A918J4K6"/>
<dbReference type="EMBL" id="BMWP01000033">
    <property type="protein sequence ID" value="GGW47743.1"/>
    <property type="molecule type" value="Genomic_DNA"/>
</dbReference>
<evidence type="ECO:0000313" key="2">
    <source>
        <dbReference type="Proteomes" id="UP000634668"/>
    </source>
</evidence>
<protein>
    <submittedName>
        <fullName evidence="1">Uncharacterized protein</fullName>
    </submittedName>
</protein>
<gene>
    <name evidence="1" type="ORF">GCM10007383_34720</name>
</gene>
<keyword evidence="2" id="KW-1185">Reference proteome</keyword>
<evidence type="ECO:0000313" key="1">
    <source>
        <dbReference type="EMBL" id="GGW47743.1"/>
    </source>
</evidence>
<sequence length="315" mass="36077">MCVSNLLAQENPLQISIYVDSNDVVSGGLRVSTHIGFFNELEIISDLRNNRFVYRQQGSMGDFIESQVKVDGHHSLTWVDGKYYAVNTDGHKVIEFSDLTETGTNAPNYKGIDLRRPHDIVYNSADGYIYTIDDNEGLTRFDPNNDNIAEKSKINKSKVPVLGYARSLSVVNGIVYIINSSRGEVIQMDDFDNWTIYESPGQKRNNKGQKIDSPAGAWDKTGLVLNDVERYGDYWYGSNYFTEPYAEGHDTNKYRLIRWRTWEDFQDGNWEDFSHLLPPGVVPYYFTVHNGALYLATFHHVHPGTNDKIYKLYPK</sequence>
<name>A0A918J4K6_9FLAO</name>
<dbReference type="SUPFAM" id="SSF63825">
    <property type="entry name" value="YWTD domain"/>
    <property type="match status" value="1"/>
</dbReference>